<dbReference type="RefSeq" id="WP_161026249.1">
    <property type="nucleotide sequence ID" value="NZ_WWCJ01000009.1"/>
</dbReference>
<feature type="transmembrane region" description="Helical" evidence="1">
    <location>
        <begin position="162"/>
        <end position="180"/>
    </location>
</feature>
<keyword evidence="1" id="KW-0812">Transmembrane</keyword>
<name>A0A6N9HI44_9BURK</name>
<accession>A0A6N9HI44</accession>
<evidence type="ECO:0000256" key="1">
    <source>
        <dbReference type="SAM" id="Phobius"/>
    </source>
</evidence>
<dbReference type="GO" id="GO:0004175">
    <property type="term" value="F:endopeptidase activity"/>
    <property type="evidence" value="ECO:0007669"/>
    <property type="project" value="UniProtKB-ARBA"/>
</dbReference>
<keyword evidence="3" id="KW-0645">Protease</keyword>
<reference evidence="3 4" key="1">
    <citation type="submission" date="2019-12" db="EMBL/GenBank/DDBJ databases">
        <title>Novel species isolated from a subtropical stream in China.</title>
        <authorList>
            <person name="Lu H."/>
        </authorList>
    </citation>
    <scope>NUCLEOTIDE SEQUENCE [LARGE SCALE GENOMIC DNA]</scope>
    <source>
        <strain evidence="3 4">DS3</strain>
    </source>
</reference>
<organism evidence="3 4">
    <name type="scientific">Pseudoduganella guangdongensis</name>
    <dbReference type="NCBI Taxonomy" id="2692179"/>
    <lineage>
        <taxon>Bacteria</taxon>
        <taxon>Pseudomonadati</taxon>
        <taxon>Pseudomonadota</taxon>
        <taxon>Betaproteobacteria</taxon>
        <taxon>Burkholderiales</taxon>
        <taxon>Oxalobacteraceae</taxon>
        <taxon>Telluria group</taxon>
        <taxon>Pseudoduganella</taxon>
    </lineage>
</organism>
<keyword evidence="1" id="KW-1133">Transmembrane helix</keyword>
<proteinExistence type="predicted"/>
<sequence>MEKYSLRSQLFSCATLAALGLVIIHFAHPQPLAQVLLAGMPWLDQLALGAALGLAIGLVSAVSSLRQPSAEAVQRTTASYARLDLSGWNPAWISLGAGISEELLFRAALQPLIGIWGASLLFLLAHARAYEFHRIDRAALLQASGVLGMALAFGLGFEYIGLLAMMVAHTIIDIVGLLIVRRLAARQGR</sequence>
<comment type="caution">
    <text evidence="3">The sequence shown here is derived from an EMBL/GenBank/DDBJ whole genome shotgun (WGS) entry which is preliminary data.</text>
</comment>
<keyword evidence="3" id="KW-0378">Hydrolase</keyword>
<feature type="transmembrane region" description="Helical" evidence="1">
    <location>
        <begin position="45"/>
        <end position="65"/>
    </location>
</feature>
<keyword evidence="3" id="KW-0482">Metalloprotease</keyword>
<feature type="transmembrane region" description="Helical" evidence="1">
    <location>
        <begin position="103"/>
        <end position="126"/>
    </location>
</feature>
<gene>
    <name evidence="3" type="ORF">GTP41_14365</name>
</gene>
<feature type="domain" description="CAAX prenyl protease 2/Lysostaphin resistance protein A-like" evidence="2">
    <location>
        <begin position="91"/>
        <end position="174"/>
    </location>
</feature>
<dbReference type="Pfam" id="PF02517">
    <property type="entry name" value="Rce1-like"/>
    <property type="match status" value="1"/>
</dbReference>
<evidence type="ECO:0000313" key="3">
    <source>
        <dbReference type="EMBL" id="MYN03278.1"/>
    </source>
</evidence>
<dbReference type="GO" id="GO:0006508">
    <property type="term" value="P:proteolysis"/>
    <property type="evidence" value="ECO:0007669"/>
    <property type="project" value="UniProtKB-KW"/>
</dbReference>
<evidence type="ECO:0000313" key="4">
    <source>
        <dbReference type="Proteomes" id="UP000448575"/>
    </source>
</evidence>
<dbReference type="Proteomes" id="UP000448575">
    <property type="component" value="Unassembled WGS sequence"/>
</dbReference>
<keyword evidence="1" id="KW-0472">Membrane</keyword>
<dbReference type="GO" id="GO:0008237">
    <property type="term" value="F:metallopeptidase activity"/>
    <property type="evidence" value="ECO:0007669"/>
    <property type="project" value="UniProtKB-KW"/>
</dbReference>
<protein>
    <submittedName>
        <fullName evidence="3">CPBP family intramembrane metalloprotease</fullName>
    </submittedName>
</protein>
<feature type="transmembrane region" description="Helical" evidence="1">
    <location>
        <begin position="138"/>
        <end position="156"/>
    </location>
</feature>
<feature type="transmembrane region" description="Helical" evidence="1">
    <location>
        <begin position="77"/>
        <end position="97"/>
    </location>
</feature>
<dbReference type="AlphaFoldDB" id="A0A6N9HI44"/>
<dbReference type="GO" id="GO:0080120">
    <property type="term" value="P:CAAX-box protein maturation"/>
    <property type="evidence" value="ECO:0007669"/>
    <property type="project" value="UniProtKB-ARBA"/>
</dbReference>
<dbReference type="EMBL" id="WWCJ01000009">
    <property type="protein sequence ID" value="MYN03278.1"/>
    <property type="molecule type" value="Genomic_DNA"/>
</dbReference>
<evidence type="ECO:0000259" key="2">
    <source>
        <dbReference type="Pfam" id="PF02517"/>
    </source>
</evidence>
<dbReference type="InterPro" id="IPR003675">
    <property type="entry name" value="Rce1/LyrA-like_dom"/>
</dbReference>
<keyword evidence="4" id="KW-1185">Reference proteome</keyword>